<feature type="compositionally biased region" description="Polar residues" evidence="1">
    <location>
        <begin position="202"/>
        <end position="212"/>
    </location>
</feature>
<accession>A0A8S9MGP2</accession>
<reference evidence="3" key="1">
    <citation type="submission" date="2019-12" db="EMBL/GenBank/DDBJ databases">
        <title>Genome sequencing and annotation of Brassica cretica.</title>
        <authorList>
            <person name="Studholme D.J."/>
            <person name="Sarris P.F."/>
        </authorList>
    </citation>
    <scope>NUCLEOTIDE SEQUENCE</scope>
    <source>
        <strain evidence="3">PFS-001/15</strain>
        <tissue evidence="3">Leaf</tissue>
    </source>
</reference>
<evidence type="ECO:0000313" key="4">
    <source>
        <dbReference type="Proteomes" id="UP000712281"/>
    </source>
</evidence>
<dbReference type="SUPFAM" id="SSF49599">
    <property type="entry name" value="TRAF domain-like"/>
    <property type="match status" value="1"/>
</dbReference>
<dbReference type="OrthoDB" id="772609at2759"/>
<comment type="caution">
    <text evidence="3">The sequence shown here is derived from an EMBL/GenBank/DDBJ whole genome shotgun (WGS) entry which is preliminary data.</text>
</comment>
<name>A0A8S9MGP2_BRACR</name>
<dbReference type="PANTHER" id="PTHR31587">
    <property type="entry name" value="TRANSMEMBRANE PROTEIN (DUF2215)"/>
    <property type="match status" value="1"/>
</dbReference>
<dbReference type="Proteomes" id="UP000712281">
    <property type="component" value="Unassembled WGS sequence"/>
</dbReference>
<dbReference type="CDD" id="cd00121">
    <property type="entry name" value="MATH"/>
    <property type="match status" value="1"/>
</dbReference>
<dbReference type="EMBL" id="QGKW02000007">
    <property type="protein sequence ID" value="KAF2617408.1"/>
    <property type="molecule type" value="Genomic_DNA"/>
</dbReference>
<protein>
    <submittedName>
        <fullName evidence="3">Uncharacterized protein</fullName>
    </submittedName>
</protein>
<evidence type="ECO:0000313" key="3">
    <source>
        <dbReference type="EMBL" id="KAF2617408.1"/>
    </source>
</evidence>
<evidence type="ECO:0000256" key="2">
    <source>
        <dbReference type="SAM" id="Phobius"/>
    </source>
</evidence>
<proteinExistence type="predicted"/>
<feature type="region of interest" description="Disordered" evidence="1">
    <location>
        <begin position="187"/>
        <end position="212"/>
    </location>
</feature>
<keyword evidence="2" id="KW-1133">Transmembrane helix</keyword>
<keyword evidence="2" id="KW-0812">Transmembrane</keyword>
<gene>
    <name evidence="3" type="ORF">F2Q68_00041117</name>
</gene>
<keyword evidence="2" id="KW-0472">Membrane</keyword>
<organism evidence="3 4">
    <name type="scientific">Brassica cretica</name>
    <name type="common">Mustard</name>
    <dbReference type="NCBI Taxonomy" id="69181"/>
    <lineage>
        <taxon>Eukaryota</taxon>
        <taxon>Viridiplantae</taxon>
        <taxon>Streptophyta</taxon>
        <taxon>Embryophyta</taxon>
        <taxon>Tracheophyta</taxon>
        <taxon>Spermatophyta</taxon>
        <taxon>Magnoliopsida</taxon>
        <taxon>eudicotyledons</taxon>
        <taxon>Gunneridae</taxon>
        <taxon>Pentapetalae</taxon>
        <taxon>rosids</taxon>
        <taxon>malvids</taxon>
        <taxon>Brassicales</taxon>
        <taxon>Brassicaceae</taxon>
        <taxon>Brassiceae</taxon>
        <taxon>Brassica</taxon>
    </lineage>
</organism>
<dbReference type="InterPro" id="IPR002083">
    <property type="entry name" value="MATH/TRAF_dom"/>
</dbReference>
<feature type="non-terminal residue" evidence="3">
    <location>
        <position position="1"/>
    </location>
</feature>
<dbReference type="PANTHER" id="PTHR31587:SF3">
    <property type="entry name" value="EXPRESSED PROTEIN"/>
    <property type="match status" value="1"/>
</dbReference>
<evidence type="ECO:0000256" key="1">
    <source>
        <dbReference type="SAM" id="MobiDB-lite"/>
    </source>
</evidence>
<dbReference type="AlphaFoldDB" id="A0A8S9MGP2"/>
<feature type="transmembrane region" description="Helical" evidence="2">
    <location>
        <begin position="56"/>
        <end position="76"/>
    </location>
</feature>
<sequence>MQGHVRLLDPLGSNHYWARQLYDWHIESNTGWGWDQFLSLDELQKVRLANFHTSEYNGYTFGMGAFVTASLLGFLLRKTIHDRKSVVTQRQCQWLVPAGKGRPMQGRAEFLSRPGGGGLWNSARTVPSSTGSPSNGLLFYIPQNAEPEELSKEEYEEVTRETTREAMAGLAASPGFSDRLIEHADRINLLPDESYDDEMGSESDSTGEQSCA</sequence>